<evidence type="ECO:0000313" key="1">
    <source>
        <dbReference type="EMBL" id="CAF4044613.1"/>
    </source>
</evidence>
<dbReference type="EMBL" id="CAJOBJ010005875">
    <property type="protein sequence ID" value="CAF4044613.1"/>
    <property type="molecule type" value="Genomic_DNA"/>
</dbReference>
<comment type="caution">
    <text evidence="1">The sequence shown here is derived from an EMBL/GenBank/DDBJ whole genome shotgun (WGS) entry which is preliminary data.</text>
</comment>
<name>A0A8S2PA91_9BILA</name>
<gene>
    <name evidence="1" type="ORF">GIL414_LOCUS14096</name>
</gene>
<feature type="non-terminal residue" evidence="1">
    <location>
        <position position="1"/>
    </location>
</feature>
<protein>
    <submittedName>
        <fullName evidence="1">Uncharacterized protein</fullName>
    </submittedName>
</protein>
<organism evidence="1 2">
    <name type="scientific">Rotaria magnacalcarata</name>
    <dbReference type="NCBI Taxonomy" id="392030"/>
    <lineage>
        <taxon>Eukaryota</taxon>
        <taxon>Metazoa</taxon>
        <taxon>Spiralia</taxon>
        <taxon>Gnathifera</taxon>
        <taxon>Rotifera</taxon>
        <taxon>Eurotatoria</taxon>
        <taxon>Bdelloidea</taxon>
        <taxon>Philodinida</taxon>
        <taxon>Philodinidae</taxon>
        <taxon>Rotaria</taxon>
    </lineage>
</organism>
<reference evidence="1" key="1">
    <citation type="submission" date="2021-02" db="EMBL/GenBank/DDBJ databases">
        <authorList>
            <person name="Nowell W R."/>
        </authorList>
    </citation>
    <scope>NUCLEOTIDE SEQUENCE</scope>
</reference>
<proteinExistence type="predicted"/>
<dbReference type="Proteomes" id="UP000681720">
    <property type="component" value="Unassembled WGS sequence"/>
</dbReference>
<accession>A0A8S2PA91</accession>
<sequence>MLSRASNIPKDSNTAGKLQNNFYQQINYHDRPTGFDQWWIDKEENIQGTTKVIDLYVFLCNPHRYPKEINNIKISRHPPNDLPPQRSVILKWIKNSISCNELKEELEIKVKSIYSIVDIIGIHNTRNRHVSFGKPVSINLFSYGYDPVNAYPFCVLFFMFRYSLKELHHGDHNPVISVPVASPHKGGALDGRGADTAICKRKRRKKSTMNERYRRLYRLGRCPGEQGPLPLSRNQDRVEKLATGTNIHTTTSTTITTTLKTPIASTLSSKMSTKGDPHRLKLTKNTITVGTWNVRTLWAAGQLELLRN</sequence>
<dbReference type="AlphaFoldDB" id="A0A8S2PA91"/>
<evidence type="ECO:0000313" key="2">
    <source>
        <dbReference type="Proteomes" id="UP000681720"/>
    </source>
</evidence>